<dbReference type="SUPFAM" id="SSF51735">
    <property type="entry name" value="NAD(P)-binding Rossmann-fold domains"/>
    <property type="match status" value="1"/>
</dbReference>
<sequence>MKWENQVPGRAAGKCICITSAGGEVGALLAPSTTRNCGSSLTAAFNATNAAMTSLTRSAAIALAAHGIRINGIAPGPLRMPMWHALDAAFAAAEGEGRQDQERHRLHSPEAVRRGVGSPRRDALPRFGRVCLRDRPDNRCRWRPQTHVIRTGCNARSLAAGSR</sequence>
<proteinExistence type="predicted"/>
<accession>A0A7W4JEC6</accession>
<dbReference type="EMBL" id="JABEQL010000013">
    <property type="protein sequence ID" value="MBB2179679.1"/>
    <property type="molecule type" value="Genomic_DNA"/>
</dbReference>
<evidence type="ECO:0000313" key="2">
    <source>
        <dbReference type="EMBL" id="MBB2179679.1"/>
    </source>
</evidence>
<evidence type="ECO:0000256" key="1">
    <source>
        <dbReference type="SAM" id="MobiDB-lite"/>
    </source>
</evidence>
<gene>
    <name evidence="2" type="ORF">HLH29_10920</name>
</gene>
<dbReference type="Pfam" id="PF13561">
    <property type="entry name" value="adh_short_C2"/>
    <property type="match status" value="1"/>
</dbReference>
<dbReference type="Proteomes" id="UP000525623">
    <property type="component" value="Unassembled WGS sequence"/>
</dbReference>
<keyword evidence="3" id="KW-1185">Reference proteome</keyword>
<dbReference type="PRINTS" id="PR00081">
    <property type="entry name" value="GDHRDH"/>
</dbReference>
<evidence type="ECO:0000313" key="3">
    <source>
        <dbReference type="Proteomes" id="UP000525623"/>
    </source>
</evidence>
<dbReference type="InterPro" id="IPR036291">
    <property type="entry name" value="NAD(P)-bd_dom_sf"/>
</dbReference>
<reference evidence="2 3" key="1">
    <citation type="submission" date="2020-04" db="EMBL/GenBank/DDBJ databases">
        <title>Description of novel Gluconacetobacter.</title>
        <authorList>
            <person name="Sombolestani A."/>
        </authorList>
    </citation>
    <scope>NUCLEOTIDE SEQUENCE [LARGE SCALE GENOMIC DNA]</scope>
    <source>
        <strain evidence="2 3">LMG 27725</strain>
    </source>
</reference>
<dbReference type="Gene3D" id="3.40.50.720">
    <property type="entry name" value="NAD(P)-binding Rossmann-like Domain"/>
    <property type="match status" value="1"/>
</dbReference>
<feature type="compositionally biased region" description="Basic and acidic residues" evidence="1">
    <location>
        <begin position="95"/>
        <end position="120"/>
    </location>
</feature>
<feature type="region of interest" description="Disordered" evidence="1">
    <location>
        <begin position="94"/>
        <end position="120"/>
    </location>
</feature>
<comment type="caution">
    <text evidence="2">The sequence shown here is derived from an EMBL/GenBank/DDBJ whole genome shotgun (WGS) entry which is preliminary data.</text>
</comment>
<dbReference type="InterPro" id="IPR002347">
    <property type="entry name" value="SDR_fam"/>
</dbReference>
<protein>
    <submittedName>
        <fullName evidence="2">SDR family oxidoreductase</fullName>
    </submittedName>
</protein>
<dbReference type="AlphaFoldDB" id="A0A7W4JEC6"/>
<name>A0A7W4JEC6_9PROT</name>
<organism evidence="2 3">
    <name type="scientific">Gluconacetobacter tumulicola</name>
    <dbReference type="NCBI Taxonomy" id="1017177"/>
    <lineage>
        <taxon>Bacteria</taxon>
        <taxon>Pseudomonadati</taxon>
        <taxon>Pseudomonadota</taxon>
        <taxon>Alphaproteobacteria</taxon>
        <taxon>Acetobacterales</taxon>
        <taxon>Acetobacteraceae</taxon>
        <taxon>Gluconacetobacter</taxon>
    </lineage>
</organism>